<dbReference type="AlphaFoldDB" id="A0A371F628"/>
<keyword evidence="2" id="KW-1185">Reference proteome</keyword>
<comment type="caution">
    <text evidence="1">The sequence shown here is derived from an EMBL/GenBank/DDBJ whole genome shotgun (WGS) entry which is preliminary data.</text>
</comment>
<dbReference type="OrthoDB" id="1095202at2759"/>
<dbReference type="Proteomes" id="UP000257109">
    <property type="component" value="Unassembled WGS sequence"/>
</dbReference>
<sequence length="178" mass="20200">MAVKVLISNDFQPSKGLGKELDGIDELVELQENPGRFRLGYIGVVEERRQGWKAQSKKWIRPDLYRFFTSGASSLVVIKDQLPKLEEWVLSTNQELDNWTAEALPELLKTNNINASLRIDNATLELNNANESCGQDEGEGPEEEALVELERLLEQERSKLQYGAEELAIINLGEEEER</sequence>
<name>A0A371F628_MUCPR</name>
<evidence type="ECO:0000313" key="1">
    <source>
        <dbReference type="EMBL" id="RDX73762.1"/>
    </source>
</evidence>
<gene>
    <name evidence="1" type="ORF">CR513_46569</name>
</gene>
<organism evidence="1 2">
    <name type="scientific">Mucuna pruriens</name>
    <name type="common">Velvet bean</name>
    <name type="synonym">Dolichos pruriens</name>
    <dbReference type="NCBI Taxonomy" id="157652"/>
    <lineage>
        <taxon>Eukaryota</taxon>
        <taxon>Viridiplantae</taxon>
        <taxon>Streptophyta</taxon>
        <taxon>Embryophyta</taxon>
        <taxon>Tracheophyta</taxon>
        <taxon>Spermatophyta</taxon>
        <taxon>Magnoliopsida</taxon>
        <taxon>eudicotyledons</taxon>
        <taxon>Gunneridae</taxon>
        <taxon>Pentapetalae</taxon>
        <taxon>rosids</taxon>
        <taxon>fabids</taxon>
        <taxon>Fabales</taxon>
        <taxon>Fabaceae</taxon>
        <taxon>Papilionoideae</taxon>
        <taxon>50 kb inversion clade</taxon>
        <taxon>NPAAA clade</taxon>
        <taxon>indigoferoid/millettioid clade</taxon>
        <taxon>Phaseoleae</taxon>
        <taxon>Mucuna</taxon>
    </lineage>
</organism>
<feature type="non-terminal residue" evidence="1">
    <location>
        <position position="1"/>
    </location>
</feature>
<evidence type="ECO:0000313" key="2">
    <source>
        <dbReference type="Proteomes" id="UP000257109"/>
    </source>
</evidence>
<dbReference type="EMBL" id="QJKJ01010419">
    <property type="protein sequence ID" value="RDX73762.1"/>
    <property type="molecule type" value="Genomic_DNA"/>
</dbReference>
<protein>
    <recommendedName>
        <fullName evidence="3">G-patch domain-containing protein</fullName>
    </recommendedName>
</protein>
<evidence type="ECO:0008006" key="3">
    <source>
        <dbReference type="Google" id="ProtNLM"/>
    </source>
</evidence>
<accession>A0A371F628</accession>
<proteinExistence type="predicted"/>
<reference evidence="1" key="1">
    <citation type="submission" date="2018-05" db="EMBL/GenBank/DDBJ databases">
        <title>Draft genome of Mucuna pruriens seed.</title>
        <authorList>
            <person name="Nnadi N.E."/>
            <person name="Vos R."/>
            <person name="Hasami M.H."/>
            <person name="Devisetty U.K."/>
            <person name="Aguiy J.C."/>
        </authorList>
    </citation>
    <scope>NUCLEOTIDE SEQUENCE [LARGE SCALE GENOMIC DNA]</scope>
    <source>
        <strain evidence="1">JCA_2017</strain>
    </source>
</reference>